<dbReference type="SUPFAM" id="SSF53474">
    <property type="entry name" value="alpha/beta-Hydrolases"/>
    <property type="match status" value="1"/>
</dbReference>
<dbReference type="GO" id="GO:0016787">
    <property type="term" value="F:hydrolase activity"/>
    <property type="evidence" value="ECO:0007669"/>
    <property type="project" value="UniProtKB-KW"/>
</dbReference>
<reference evidence="2 3" key="1">
    <citation type="submission" date="2019-03" db="EMBL/GenBank/DDBJ databases">
        <title>Genomic Encyclopedia of Type Strains, Phase III (KMG-III): the genomes of soil and plant-associated and newly described type strains.</title>
        <authorList>
            <person name="Whitman W."/>
        </authorList>
    </citation>
    <scope>NUCLEOTIDE SEQUENCE [LARGE SCALE GENOMIC DNA]</scope>
    <source>
        <strain evidence="2 3">VKM Ac-2527</strain>
    </source>
</reference>
<dbReference type="Gene3D" id="3.40.50.1820">
    <property type="entry name" value="alpha/beta hydrolase"/>
    <property type="match status" value="1"/>
</dbReference>
<protein>
    <submittedName>
        <fullName evidence="2">Alpha/beta hydrolase family protein</fullName>
    </submittedName>
</protein>
<evidence type="ECO:0000313" key="3">
    <source>
        <dbReference type="Proteomes" id="UP000295388"/>
    </source>
</evidence>
<dbReference type="Proteomes" id="UP000295388">
    <property type="component" value="Unassembled WGS sequence"/>
</dbReference>
<dbReference type="Pfam" id="PF00561">
    <property type="entry name" value="Abhydrolase_1"/>
    <property type="match status" value="1"/>
</dbReference>
<accession>A0A4R6IUG1</accession>
<dbReference type="AlphaFoldDB" id="A0A4R6IUG1"/>
<dbReference type="InterPro" id="IPR000073">
    <property type="entry name" value="AB_hydrolase_1"/>
</dbReference>
<gene>
    <name evidence="2" type="ORF">EV643_1654</name>
</gene>
<feature type="domain" description="AB hydrolase-1" evidence="1">
    <location>
        <begin position="4"/>
        <end position="85"/>
    </location>
</feature>
<organism evidence="2 3">
    <name type="scientific">Kribbella caucasensis</name>
    <dbReference type="NCBI Taxonomy" id="2512215"/>
    <lineage>
        <taxon>Bacteria</taxon>
        <taxon>Bacillati</taxon>
        <taxon>Actinomycetota</taxon>
        <taxon>Actinomycetes</taxon>
        <taxon>Propionibacteriales</taxon>
        <taxon>Kribbellaceae</taxon>
        <taxon>Kribbella</taxon>
    </lineage>
</organism>
<name>A0A4R6IUG1_9ACTN</name>
<comment type="caution">
    <text evidence="2">The sequence shown here is derived from an EMBL/GenBank/DDBJ whole genome shotgun (WGS) entry which is preliminary data.</text>
</comment>
<evidence type="ECO:0000259" key="1">
    <source>
        <dbReference type="Pfam" id="PF00561"/>
    </source>
</evidence>
<keyword evidence="2" id="KW-0378">Hydrolase</keyword>
<keyword evidence="3" id="KW-1185">Reference proteome</keyword>
<sequence length="180" mass="20511">MAQAVEDLESIRVTLGIDEWIVLGHSWGCDLAVRYALDHPTSVSRVIGIAGHGLHKDRTWSQQYQELKGTEPELAIPWEQAVWRALQDSFLEWIHEPQLFRNLADSPVPMKIIAAGNDIRPSWPLQQLAALVPAGTFEVVPDVPHDFWSVDCTNDRSRLVGRVWVRDDLRRGRWGVSFVR</sequence>
<evidence type="ECO:0000313" key="2">
    <source>
        <dbReference type="EMBL" id="TDO26244.1"/>
    </source>
</evidence>
<dbReference type="InterPro" id="IPR029058">
    <property type="entry name" value="AB_hydrolase_fold"/>
</dbReference>
<dbReference type="EMBL" id="SNWQ01000065">
    <property type="protein sequence ID" value="TDO26244.1"/>
    <property type="molecule type" value="Genomic_DNA"/>
</dbReference>
<proteinExistence type="predicted"/>